<keyword evidence="2" id="KW-1185">Reference proteome</keyword>
<dbReference type="STRING" id="1191523.MROS_2666"/>
<evidence type="ECO:0000313" key="2">
    <source>
        <dbReference type="Proteomes" id="UP000009011"/>
    </source>
</evidence>
<dbReference type="HOGENOM" id="CLU_184590_0_0_10"/>
<proteinExistence type="predicted"/>
<protein>
    <submittedName>
        <fullName evidence="1">2-oxoisovalerate dehydrogenase E1 component subunit beta</fullName>
    </submittedName>
</protein>
<dbReference type="Proteomes" id="UP000009011">
    <property type="component" value="Chromosome"/>
</dbReference>
<dbReference type="EMBL" id="CP003557">
    <property type="protein sequence ID" value="AFN75896.1"/>
    <property type="molecule type" value="Genomic_DNA"/>
</dbReference>
<name>I7A7S4_MELRP</name>
<dbReference type="InterPro" id="IPR035069">
    <property type="entry name" value="TTHA1013/TTHA0281-like"/>
</dbReference>
<evidence type="ECO:0000313" key="1">
    <source>
        <dbReference type="EMBL" id="AFN75896.1"/>
    </source>
</evidence>
<dbReference type="SUPFAM" id="SSF143100">
    <property type="entry name" value="TTHA1013/TTHA0281-like"/>
    <property type="match status" value="1"/>
</dbReference>
<dbReference type="PATRIC" id="fig|1191523.3.peg.2802"/>
<sequence>MKNEIIFVVEDSLDGGYEAKALDYSIFTEAETMEELKKNIVEAVNCHFDEEEKPLIIRLHYIKEELLSA</sequence>
<accession>I7A7S4</accession>
<dbReference type="KEGG" id="mro:MROS_2666"/>
<reference evidence="1 2" key="1">
    <citation type="journal article" date="2013" name="PLoS ONE">
        <title>Genomic analysis of Melioribacter roseus, facultatively anaerobic organotrophic bacterium representing a novel deep lineage within Bacteriodetes/Chlorobi group.</title>
        <authorList>
            <person name="Kadnikov V.V."/>
            <person name="Mardanov A.V."/>
            <person name="Podosokorskaya O.A."/>
            <person name="Gavrilov S.N."/>
            <person name="Kublanov I.V."/>
            <person name="Beletsky A.V."/>
            <person name="Bonch-Osmolovskaya E.A."/>
            <person name="Ravin N.V."/>
        </authorList>
    </citation>
    <scope>NUCLEOTIDE SEQUENCE [LARGE SCALE GENOMIC DNA]</scope>
    <source>
        <strain evidence="2">JCM 17771 / P3M-2</strain>
    </source>
</reference>
<dbReference type="Gene3D" id="3.30.160.250">
    <property type="match status" value="1"/>
</dbReference>
<dbReference type="RefSeq" id="WP_014857326.1">
    <property type="nucleotide sequence ID" value="NC_018178.1"/>
</dbReference>
<gene>
    <name evidence="1" type="ordered locus">MROS_2666</name>
</gene>
<dbReference type="OrthoDB" id="9805307at2"/>
<dbReference type="eggNOG" id="COG1598">
    <property type="taxonomic scope" value="Bacteria"/>
</dbReference>
<dbReference type="AlphaFoldDB" id="I7A7S4"/>
<organism evidence="1 2">
    <name type="scientific">Melioribacter roseus (strain DSM 23840 / JCM 17771 / VKM B-2668 / P3M-2)</name>
    <dbReference type="NCBI Taxonomy" id="1191523"/>
    <lineage>
        <taxon>Bacteria</taxon>
        <taxon>Pseudomonadati</taxon>
        <taxon>Ignavibacteriota</taxon>
        <taxon>Ignavibacteria</taxon>
        <taxon>Ignavibacteriales</taxon>
        <taxon>Melioribacteraceae</taxon>
        <taxon>Melioribacter</taxon>
    </lineage>
</organism>